<comment type="catalytic activity">
    <reaction evidence="1 11">
        <text>Endohydrolysis of beta-(1-&gt;4)-linkages between D-glucosamine residues in a partly acetylated chitosan.</text>
        <dbReference type="EC" id="3.2.1.132"/>
    </reaction>
</comment>
<evidence type="ECO:0000256" key="8">
    <source>
        <dbReference type="ARBA" id="ARBA00023295"/>
    </source>
</evidence>
<dbReference type="RefSeq" id="XP_025397323.1">
    <property type="nucleotide sequence ID" value="XM_025548872.1"/>
</dbReference>
<dbReference type="GO" id="GO:0000272">
    <property type="term" value="P:polysaccharide catabolic process"/>
    <property type="evidence" value="ECO:0007669"/>
    <property type="project" value="UniProtKB-KW"/>
</dbReference>
<gene>
    <name evidence="12" type="ORF">BO70DRAFT_95044</name>
</gene>
<dbReference type="GO" id="GO:0005576">
    <property type="term" value="C:extracellular region"/>
    <property type="evidence" value="ECO:0007669"/>
    <property type="project" value="UniProtKB-SubCell"/>
</dbReference>
<evidence type="ECO:0000313" key="12">
    <source>
        <dbReference type="EMBL" id="PWY75357.1"/>
    </source>
</evidence>
<dbReference type="EMBL" id="MSFL01000021">
    <property type="protein sequence ID" value="PWY75357.1"/>
    <property type="molecule type" value="Genomic_DNA"/>
</dbReference>
<evidence type="ECO:0000256" key="11">
    <source>
        <dbReference type="RuleBase" id="RU361208"/>
    </source>
</evidence>
<dbReference type="PANTHER" id="PTHR42061">
    <property type="entry name" value="ENDO-CHITOSANASE"/>
    <property type="match status" value="1"/>
</dbReference>
<comment type="similarity">
    <text evidence="3 11">Belongs to the glycosyl hydrolase 75 family.</text>
</comment>
<dbReference type="Pfam" id="PF07335">
    <property type="entry name" value="Glyco_hydro_75"/>
    <property type="match status" value="1"/>
</dbReference>
<evidence type="ECO:0000256" key="7">
    <source>
        <dbReference type="ARBA" id="ARBA00023277"/>
    </source>
</evidence>
<dbReference type="AlphaFoldDB" id="A0A317VQP2"/>
<keyword evidence="4" id="KW-0964">Secreted</keyword>
<evidence type="ECO:0000313" key="13">
    <source>
        <dbReference type="Proteomes" id="UP000247233"/>
    </source>
</evidence>
<comment type="subcellular location">
    <subcellularLocation>
        <location evidence="2 11">Secreted</location>
    </subcellularLocation>
</comment>
<dbReference type="VEuPathDB" id="FungiDB:BO70DRAFT_95044"/>
<evidence type="ECO:0000256" key="4">
    <source>
        <dbReference type="ARBA" id="ARBA00022525"/>
    </source>
</evidence>
<accession>A0A317VQP2</accession>
<feature type="signal peptide" evidence="11">
    <location>
        <begin position="1"/>
        <end position="20"/>
    </location>
</feature>
<keyword evidence="6 11" id="KW-0378">Hydrolase</keyword>
<organism evidence="12 13">
    <name type="scientific">Aspergillus heteromorphus CBS 117.55</name>
    <dbReference type="NCBI Taxonomy" id="1448321"/>
    <lineage>
        <taxon>Eukaryota</taxon>
        <taxon>Fungi</taxon>
        <taxon>Dikarya</taxon>
        <taxon>Ascomycota</taxon>
        <taxon>Pezizomycotina</taxon>
        <taxon>Eurotiomycetes</taxon>
        <taxon>Eurotiomycetidae</taxon>
        <taxon>Eurotiales</taxon>
        <taxon>Aspergillaceae</taxon>
        <taxon>Aspergillus</taxon>
        <taxon>Aspergillus subgen. Circumdati</taxon>
    </lineage>
</organism>
<evidence type="ECO:0000256" key="6">
    <source>
        <dbReference type="ARBA" id="ARBA00022801"/>
    </source>
</evidence>
<name>A0A317VQP2_9EURO</name>
<proteinExistence type="inferred from homology"/>
<comment type="function">
    <text evidence="10">Chitosanase catalyzing the endo-type cleavage of chitosan, the deacylated form of chitin. Chitosanase may be crucial in the degradation of the deacetylated portion of chitin in the fungal cell wall. Chitoolisaccharides produced by the hydrolysis of partially N-acetylated chitosan are known to have many biological activities, including antibacterial activity, immune-enhancing effects, and elicitor activity.</text>
</comment>
<evidence type="ECO:0000256" key="9">
    <source>
        <dbReference type="ARBA" id="ARBA00023326"/>
    </source>
</evidence>
<comment type="caution">
    <text evidence="12">The sequence shown here is derived from an EMBL/GenBank/DDBJ whole genome shotgun (WGS) entry which is preliminary data.</text>
</comment>
<evidence type="ECO:0000256" key="2">
    <source>
        <dbReference type="ARBA" id="ARBA00004613"/>
    </source>
</evidence>
<keyword evidence="9 11" id="KW-0624">Polysaccharide degradation</keyword>
<evidence type="ECO:0000256" key="10">
    <source>
        <dbReference type="ARBA" id="ARBA00029386"/>
    </source>
</evidence>
<dbReference type="PANTHER" id="PTHR42061:SF4">
    <property type="entry name" value="ENDO-CHITOSANASE"/>
    <property type="match status" value="1"/>
</dbReference>
<sequence>MSCPRILGLLVLALSGTVLGQIVDGGKYDVPTAGPPASFFAAATTLPVATLQTAAARASIVPPKAVYPVSRESGAPLSTIHSDWVRFNQGAALSWVADMDVDCDGKDWKCTVRESFATESQPPLTGQANGDGQPQTNWGALAAYEVPWIVIPDQFLVANTNLLPGNNVAAVICNGKMFYGILGDSNGDNPQITGEASWVMARTCFPDEGLSGGKGHTAADVTYIVFTGNNAVLPPSALNRNYLTNFGTLRAMGDKLVGDLVSNLKLSPRNSTPTTLVSRATPTEGMST</sequence>
<protein>
    <recommendedName>
        <fullName evidence="11">Endo-chitosanase</fullName>
        <ecNumber evidence="11">3.2.1.132</ecNumber>
    </recommendedName>
</protein>
<dbReference type="GeneID" id="37071109"/>
<evidence type="ECO:0000256" key="5">
    <source>
        <dbReference type="ARBA" id="ARBA00022729"/>
    </source>
</evidence>
<keyword evidence="7" id="KW-0119">Carbohydrate metabolism</keyword>
<keyword evidence="5 11" id="KW-0732">Signal</keyword>
<keyword evidence="13" id="KW-1185">Reference proteome</keyword>
<keyword evidence="8 11" id="KW-0326">Glycosidase</keyword>
<dbReference type="OrthoDB" id="4756206at2759"/>
<feature type="chain" id="PRO_5016191048" description="Endo-chitosanase" evidence="11">
    <location>
        <begin position="21"/>
        <end position="288"/>
    </location>
</feature>
<dbReference type="EC" id="3.2.1.132" evidence="11"/>
<dbReference type="InterPro" id="IPR009939">
    <property type="entry name" value="Chitosanase_fungal"/>
</dbReference>
<dbReference type="Proteomes" id="UP000247233">
    <property type="component" value="Unassembled WGS sequence"/>
</dbReference>
<reference evidence="12 13" key="1">
    <citation type="submission" date="2016-12" db="EMBL/GenBank/DDBJ databases">
        <title>The genomes of Aspergillus section Nigri reveals drivers in fungal speciation.</title>
        <authorList>
            <consortium name="DOE Joint Genome Institute"/>
            <person name="Vesth T.C."/>
            <person name="Nybo J."/>
            <person name="Theobald S."/>
            <person name="Brandl J."/>
            <person name="Frisvad J.C."/>
            <person name="Nielsen K.F."/>
            <person name="Lyhne E.K."/>
            <person name="Kogle M.E."/>
            <person name="Kuo A."/>
            <person name="Riley R."/>
            <person name="Clum A."/>
            <person name="Nolan M."/>
            <person name="Lipzen A."/>
            <person name="Salamov A."/>
            <person name="Henrissat B."/>
            <person name="Wiebenga A."/>
            <person name="De Vries R.P."/>
            <person name="Grigoriev I.V."/>
            <person name="Mortensen U.H."/>
            <person name="Andersen M.R."/>
            <person name="Baker S.E."/>
        </authorList>
    </citation>
    <scope>NUCLEOTIDE SEQUENCE [LARGE SCALE GENOMIC DNA]</scope>
    <source>
        <strain evidence="12 13">CBS 117.55</strain>
    </source>
</reference>
<dbReference type="STRING" id="1448321.A0A317VQP2"/>
<dbReference type="GO" id="GO:0016977">
    <property type="term" value="F:chitosanase activity"/>
    <property type="evidence" value="ECO:0007669"/>
    <property type="project" value="UniProtKB-EC"/>
</dbReference>
<evidence type="ECO:0000256" key="3">
    <source>
        <dbReference type="ARBA" id="ARBA00007799"/>
    </source>
</evidence>
<evidence type="ECO:0000256" key="1">
    <source>
        <dbReference type="ARBA" id="ARBA00000405"/>
    </source>
</evidence>